<proteinExistence type="predicted"/>
<dbReference type="PANTHER" id="PTHR15668:SF4">
    <property type="entry name" value="COILED-COIL DOMAIN-CONTAINING PROTEIN 22"/>
    <property type="match status" value="1"/>
</dbReference>
<evidence type="ECO:0000256" key="1">
    <source>
        <dbReference type="ARBA" id="ARBA00017553"/>
    </source>
</evidence>
<keyword evidence="2" id="KW-0175">Coiled coil</keyword>
<organism evidence="4 5">
    <name type="scientific">Homarus americanus</name>
    <name type="common">American lobster</name>
    <dbReference type="NCBI Taxonomy" id="6706"/>
    <lineage>
        <taxon>Eukaryota</taxon>
        <taxon>Metazoa</taxon>
        <taxon>Ecdysozoa</taxon>
        <taxon>Arthropoda</taxon>
        <taxon>Crustacea</taxon>
        <taxon>Multicrustacea</taxon>
        <taxon>Malacostraca</taxon>
        <taxon>Eumalacostraca</taxon>
        <taxon>Eucarida</taxon>
        <taxon>Decapoda</taxon>
        <taxon>Pleocyemata</taxon>
        <taxon>Astacidea</taxon>
        <taxon>Nephropoidea</taxon>
        <taxon>Nephropidae</taxon>
        <taxon>Homarus</taxon>
    </lineage>
</organism>
<dbReference type="EMBL" id="JAHLQT010027384">
    <property type="protein sequence ID" value="KAG7162699.1"/>
    <property type="molecule type" value="Genomic_DNA"/>
</dbReference>
<evidence type="ECO:0000313" key="5">
    <source>
        <dbReference type="Proteomes" id="UP000747542"/>
    </source>
</evidence>
<comment type="caution">
    <text evidence="4">The sequence shown here is derived from an EMBL/GenBank/DDBJ whole genome shotgun (WGS) entry which is preliminary data.</text>
</comment>
<dbReference type="GO" id="GO:0097602">
    <property type="term" value="F:cullin family protein binding"/>
    <property type="evidence" value="ECO:0007669"/>
    <property type="project" value="TreeGrafter"/>
</dbReference>
<reference evidence="4" key="1">
    <citation type="journal article" date="2021" name="Sci. Adv.">
        <title>The American lobster genome reveals insights on longevity, neural, and immune adaptations.</title>
        <authorList>
            <person name="Polinski J.M."/>
            <person name="Zimin A.V."/>
            <person name="Clark K.F."/>
            <person name="Kohn A.B."/>
            <person name="Sadowski N."/>
            <person name="Timp W."/>
            <person name="Ptitsyn A."/>
            <person name="Khanna P."/>
            <person name="Romanova D.Y."/>
            <person name="Williams P."/>
            <person name="Greenwood S.J."/>
            <person name="Moroz L.L."/>
            <person name="Walt D.R."/>
            <person name="Bodnar A.G."/>
        </authorList>
    </citation>
    <scope>NUCLEOTIDE SEQUENCE</scope>
    <source>
        <strain evidence="4">GMGI-L3</strain>
    </source>
</reference>
<dbReference type="InterPro" id="IPR048348">
    <property type="entry name" value="CCDC22_CC"/>
</dbReference>
<keyword evidence="5" id="KW-1185">Reference proteome</keyword>
<sequence length="389" mass="44151">MSKPYSSVESPSKVSPGLRTYYENYSRRITKMVGYEYLIATLLNSHAIQLQRDQILPKNTEEEGKSEAHTLEPLVTEDVQLNPLDVPLSGWSPLSSFETAQHMIDIKESEREVNLGTDVSAPEAGVTTEEQIRLKREEQLSRLQTEIGNVTNKTEECTQGIQDAVDALAKLTDDLIKEERLKEETVTELKMKQRTSSLLPESAANIQRLQGALKNSEEKMVRLQQQWQAHKKPLEEQLSQLTLEASNKKVNKEEILAEMSELRDKMKAMVQDASRKETALAQLKGQVEKMNKDINRSVYTKRIIDISAKEAANNERVRQVYRAVAAVHEGCGELVDIVRDTGTVQREIADLREQVDLEKSKKVEENLTQLKTDLNQVKKENASLKQQLL</sequence>
<gene>
    <name evidence="4" type="primary">Ccdc22-L2</name>
    <name evidence="4" type="ORF">Hamer_G028292</name>
</gene>
<accession>A0A8J5K0B0</accession>
<dbReference type="GO" id="GO:2000060">
    <property type="term" value="P:positive regulation of ubiquitin-dependent protein catabolic process"/>
    <property type="evidence" value="ECO:0007669"/>
    <property type="project" value="TreeGrafter"/>
</dbReference>
<dbReference type="Pfam" id="PF05667">
    <property type="entry name" value="CCDC22_CC"/>
    <property type="match status" value="2"/>
</dbReference>
<dbReference type="AlphaFoldDB" id="A0A8J5K0B0"/>
<evidence type="ECO:0000256" key="2">
    <source>
        <dbReference type="SAM" id="Coils"/>
    </source>
</evidence>
<feature type="coiled-coil region" evidence="2">
    <location>
        <begin position="360"/>
        <end position="387"/>
    </location>
</feature>
<evidence type="ECO:0000259" key="3">
    <source>
        <dbReference type="Pfam" id="PF05667"/>
    </source>
</evidence>
<feature type="domain" description="CCDC22 coiled-coil" evidence="3">
    <location>
        <begin position="112"/>
        <end position="306"/>
    </location>
</feature>
<name>A0A8J5K0B0_HOMAM</name>
<evidence type="ECO:0000313" key="4">
    <source>
        <dbReference type="EMBL" id="KAG7162699.1"/>
    </source>
</evidence>
<protein>
    <recommendedName>
        <fullName evidence="1">Coiled-coil domain-containing protein 22 homolog</fullName>
    </recommendedName>
</protein>
<dbReference type="Proteomes" id="UP000747542">
    <property type="component" value="Unassembled WGS sequence"/>
</dbReference>
<feature type="coiled-coil region" evidence="2">
    <location>
        <begin position="161"/>
        <end position="293"/>
    </location>
</feature>
<feature type="domain" description="CCDC22 coiled-coil" evidence="3">
    <location>
        <begin position="309"/>
        <end position="361"/>
    </location>
</feature>
<dbReference type="InterPro" id="IPR008530">
    <property type="entry name" value="CCDC22"/>
</dbReference>
<dbReference type="PANTHER" id="PTHR15668">
    <property type="entry name" value="JM1 PROTEIN"/>
    <property type="match status" value="1"/>
</dbReference>